<evidence type="ECO:0000259" key="3">
    <source>
        <dbReference type="Pfam" id="PF17892"/>
    </source>
</evidence>
<evidence type="ECO:0000256" key="2">
    <source>
        <dbReference type="SAM" id="SignalP"/>
    </source>
</evidence>
<dbReference type="PANTHER" id="PTHR14139:SF2">
    <property type="entry name" value="CALSYNTENIN-1"/>
    <property type="match status" value="1"/>
</dbReference>
<evidence type="ECO:0000256" key="1">
    <source>
        <dbReference type="SAM" id="MobiDB-lite"/>
    </source>
</evidence>
<evidence type="ECO:0000313" key="4">
    <source>
        <dbReference type="EMBL" id="MBB4663772.1"/>
    </source>
</evidence>
<dbReference type="RefSeq" id="WP_183343503.1">
    <property type="nucleotide sequence ID" value="NZ_JACHNU010000005.1"/>
</dbReference>
<dbReference type="EMBL" id="JACHNU010000005">
    <property type="protein sequence ID" value="MBB4663772.1"/>
    <property type="molecule type" value="Genomic_DNA"/>
</dbReference>
<dbReference type="SMART" id="SM00710">
    <property type="entry name" value="PbH1"/>
    <property type="match status" value="7"/>
</dbReference>
<protein>
    <recommendedName>
        <fullName evidence="3">Cadherin-like domain-containing protein</fullName>
    </recommendedName>
</protein>
<feature type="chain" id="PRO_5039257451" description="Cadherin-like domain-containing protein" evidence="2">
    <location>
        <begin position="35"/>
        <end position="2495"/>
    </location>
</feature>
<dbReference type="InterPro" id="IPR006626">
    <property type="entry name" value="PbH1"/>
</dbReference>
<dbReference type="SUPFAM" id="SSF51126">
    <property type="entry name" value="Pectin lyase-like"/>
    <property type="match status" value="1"/>
</dbReference>
<dbReference type="Pfam" id="PF17963">
    <property type="entry name" value="Big_9"/>
    <property type="match status" value="1"/>
</dbReference>
<comment type="caution">
    <text evidence="4">The sequence shown here is derived from an EMBL/GenBank/DDBJ whole genome shotgun (WGS) entry which is preliminary data.</text>
</comment>
<dbReference type="Gene3D" id="2.60.40.2810">
    <property type="match status" value="1"/>
</dbReference>
<keyword evidence="2" id="KW-0732">Signal</keyword>
<dbReference type="InterPro" id="IPR011050">
    <property type="entry name" value="Pectin_lyase_fold/virulence"/>
</dbReference>
<dbReference type="InterPro" id="IPR041690">
    <property type="entry name" value="Cadherin_5"/>
</dbReference>
<accession>A0A840IFX8</accession>
<feature type="signal peptide" evidence="2">
    <location>
        <begin position="1"/>
        <end position="34"/>
    </location>
</feature>
<dbReference type="Proteomes" id="UP000585272">
    <property type="component" value="Unassembled WGS sequence"/>
</dbReference>
<sequence>MLCNPAVARHASLARLSCALVALACVAAAAPAAAAASDRAREGAPVASAAAAATSGAARGGGPVASGAAAARTTRAAAQRAALRALRAGRGKAPLIVFRGGTPLKPGTRIASAGLERLPRALARGSRTRAKLLDAAAVQVVRAPRVARVGAEPAWFFYADEAPFQAYQHRGRVVLVGVRSGRVTVSRRFSWPPLLNGRMPWFLRSHAGYRDPRAHAFTRLWRPQRPQTTARSRGLAASASGPLGAVAPPLLGPLAGAAGATTVPTAAQRRVAGALADEGACAIRVGDTLGNFFDASSFDRTRALLGGFFNELAGADGRFVSVRYRVATGTTLRRYVERLIARRGCGELLLYVAGGGYLRGEPAISVGVKGRRDGRVEQQVVTAASLRALIAANPGARFHLLLDAPGSGGFLRRLDDLPNLKLFLSSSRAGETSFAALPTLVAIDGTRLRNGYNADGLLEFSNRGLQGLRCFRDDAAEVDAALAARARGLAPSFLAWMLRRAYALCGEGSLVEAIGDAPRPLLETPGYTVVPPAQLPSAPQPGTPPPPKPPLPIDPPPPGPANAAPTAAPVSVETEEDTTVAVALAGADPDGDPLTYTTAAHVPGGAVTGEGAQRTFTPAADFNGIATFDYTVSDGRGGSATATVTVTVTPVDDPPVVDPGAGAARYTDSDPPVVVAPALTVADVDDEQLDRATVTIADGYEPGGDRLSFTDQNGIAGDWDAAAATLTLSGAASLAAYQAALRTVAFDTPLAVPSEAPRTLRFVVEGGGAASAPATRGLEVDRRHPPVLGGAAVDAAYTEGDPAVAVAPWLTVSDADSATLASATVALAGAGHFPAEDELVFDAQAGITGSFDAAAGVLELTGSASVAAWQAALRSVRYRNLSEDPTTTDRAIRFRVSDGEVWSDELLVGVGVTAVDTPPRLRAGGGAPTYAEGDAGVVVDPAVEVVDPDSAQLTGATVAIGDGYDAAGDELLFDDQRGIAGSWDGASGTLALTGSASVADYQAALRTVRFRSTSANPAPGARTVSFTAADATGSGTPVTTTVAFDLLDDAPVVTTSGGATVWSGGDVAVDGGLTVADPDDVQLTGATVRIAAGYVASADALVFADQSGISGSWDALTGTLTLTGAASLAHWQTALRSVAYRHSGALLDSSARTVSFTVENARSSAAATKSITFGDAPEVTLPGGGLSYTENDTATPVDATLTVTDADSARLTSAAVTIEAGHAPGEDVLSADAGATSIAVDFDAAAGALELTGEAAVADYQQVLRTVAYRNTSDDPSTAARTLRFTASDGQLTGAATTTVTVTAVNDPPALTTSDGSASYVEDDMTGVAVDPGLTIADPDSALLTGGTVEIVGGFAAGEDQLAFINQNGITGIWSAATGTLSLTGEATVDQWRDALRSIRYLNADTIDPSTAPRTVSFQVSDGSDASAVRTRQVTVTAVNDAPQIASGATLAYTENDPATAIDSALTLTDGDSPTLSGATVTIGAGHAAAEDELGFVDQNGIAGAFDRASGRLTLSGTASVADYRAALRSVTYANVSEDPSETARTVTFTVDDGGAVDATASATATITVAKVNDAPIVPDASASAVGNTPLYSGTTAPAGLPATTATGAAANVLTGASDVDGPGPLRVDVAASQATGDRGGAVAWNADGSYTYRPAAGVTGSERIEFVVTDQGSPAATTTATLTVTIEKRVFYVDNAAPAGGDGRAEMPFTTLAAADTAADAAADTIYVFHGDGSANGLGGGVALLAGQRLLGESETLTVDGAELLAGTPGARPQLTGTVTLASGNVVAGLAIRATAAGARAIGGTASAVGGTLRDLAIRSDDGSGLVLDGTSGTWTVDSVAVTARGGTGIALLGAGAVDFRGTNSVTVEAGAGLAFGGTRTSGAIGSVAVTTAGAETGISVTDGSGSLSIPSLAIQTGGVGLSLASSEGLEVGGPTSTVSAGGTAVVTASTRALSSPPRIELASASSSGGSHGLRLAGLGATGSFRAAGGALSGHIVSELTVDGGAGTVEYGGTIGDGSGLSAEVLNRTGGAVTLSGSVTDGADAGGGIVLSGSSGGTTTFTSDVALSTGAGAAIRFTAGGGHALALTGGNLGVATTTGAGLEATGSGGTVTVTGANNRIASNGGGTAVRIAGATIGADGVTLRSVTQTGGTNAIVVDGAGTAGAFSVTGAGGDGSGGVIQDTTGAAVLLHDVSAQLRSLSILRAGDDGIRYSADGGARSVTVDGVTVSDSAGDHVQLTSGPASNATVTATVSLAKVANAVGGGGHGGGLTVNPGGTGSWDVTLSDNMITGAAGEAITIDTPGSLTDSQAVTIRARLLGNSIGAAAIAGSGAWSGNGVGIRSNGDATVRVRLEGNTIRRYATAGIALIQNDGRGALHATVVGNTLANPDGGGQPVDGITAVAGGAAADDGGTLCVALGQPPANQLDGATAAGGYGIWLRQRDQSTIQLPGYSGTPRDTTAILSYLNAIQPGTNQAQHVPTGGGYVNAAGGCLQP</sequence>
<keyword evidence="5" id="KW-1185">Reference proteome</keyword>
<feature type="region of interest" description="Disordered" evidence="1">
    <location>
        <begin position="525"/>
        <end position="572"/>
    </location>
</feature>
<gene>
    <name evidence="4" type="ORF">BDZ31_003373</name>
</gene>
<feature type="compositionally biased region" description="Pro residues" evidence="1">
    <location>
        <begin position="538"/>
        <end position="560"/>
    </location>
</feature>
<name>A0A840IFX8_9ACTN</name>
<organism evidence="4 5">
    <name type="scientific">Conexibacter arvalis</name>
    <dbReference type="NCBI Taxonomy" id="912552"/>
    <lineage>
        <taxon>Bacteria</taxon>
        <taxon>Bacillati</taxon>
        <taxon>Actinomycetota</taxon>
        <taxon>Thermoleophilia</taxon>
        <taxon>Solirubrobacterales</taxon>
        <taxon>Conexibacteraceae</taxon>
        <taxon>Conexibacter</taxon>
    </lineage>
</organism>
<evidence type="ECO:0000313" key="5">
    <source>
        <dbReference type="Proteomes" id="UP000585272"/>
    </source>
</evidence>
<feature type="domain" description="Cadherin-like" evidence="3">
    <location>
        <begin position="1603"/>
        <end position="1686"/>
    </location>
</feature>
<dbReference type="NCBIfam" id="NF012211">
    <property type="entry name" value="tand_rpt_95"/>
    <property type="match status" value="2"/>
</dbReference>
<proteinExistence type="predicted"/>
<reference evidence="4 5" key="1">
    <citation type="submission" date="2020-08" db="EMBL/GenBank/DDBJ databases">
        <title>Genomic Encyclopedia of Archaeal and Bacterial Type Strains, Phase II (KMG-II): from individual species to whole genera.</title>
        <authorList>
            <person name="Goeker M."/>
        </authorList>
    </citation>
    <scope>NUCLEOTIDE SEQUENCE [LARGE SCALE GENOMIC DNA]</scope>
    <source>
        <strain evidence="4 5">DSM 23288</strain>
    </source>
</reference>
<dbReference type="Pfam" id="PF17892">
    <property type="entry name" value="Cadherin_5"/>
    <property type="match status" value="1"/>
</dbReference>
<dbReference type="PANTHER" id="PTHR14139">
    <property type="entry name" value="CALSYNTENIN"/>
    <property type="match status" value="1"/>
</dbReference>